<evidence type="ECO:0000256" key="3">
    <source>
        <dbReference type="ARBA" id="ARBA00022737"/>
    </source>
</evidence>
<dbReference type="EMBL" id="CAGS01000430">
    <property type="protein sequence ID" value="CCF85334.1"/>
    <property type="molecule type" value="Genomic_DNA"/>
</dbReference>
<keyword evidence="8" id="KW-0560">Oxidoreductase</keyword>
<keyword evidence="6" id="KW-0249">Electron transport</keyword>
<proteinExistence type="predicted"/>
<dbReference type="InterPro" id="IPR004017">
    <property type="entry name" value="Cys_rich_dom"/>
</dbReference>
<dbReference type="GO" id="GO:0019154">
    <property type="term" value="F:glycolate dehydrogenase activity"/>
    <property type="evidence" value="ECO:0007669"/>
    <property type="project" value="UniProtKB-EC"/>
</dbReference>
<keyword evidence="2 6" id="KW-0479">Metal-binding</keyword>
<reference evidence="8 9" key="1">
    <citation type="journal article" date="2012" name="ISME J.">
        <title>Nitrification expanded: discovery, physiology and genomics of a nitrite-oxidizing bacterium from the phylum Chloroflexi.</title>
        <authorList>
            <person name="Sorokin D.Y."/>
            <person name="Lucker S."/>
            <person name="Vejmelkova D."/>
            <person name="Kostrikina N.A."/>
            <person name="Kleerebezem R."/>
            <person name="Rijpstra W.I."/>
            <person name="Damste J.S."/>
            <person name="Le Paslier D."/>
            <person name="Muyzer G."/>
            <person name="Wagner M."/>
            <person name="van Loosdrecht M.C."/>
            <person name="Daims H."/>
        </authorList>
    </citation>
    <scope>NUCLEOTIDE SEQUENCE [LARGE SCALE GENOMIC DNA]</scope>
    <source>
        <strain evidence="9">none</strain>
    </source>
</reference>
<dbReference type="Gene3D" id="1.10.1060.10">
    <property type="entry name" value="Alpha-helical ferredoxin"/>
    <property type="match status" value="1"/>
</dbReference>
<dbReference type="GO" id="GO:0046872">
    <property type="term" value="F:metal ion binding"/>
    <property type="evidence" value="ECO:0007669"/>
    <property type="project" value="UniProtKB-UniRule"/>
</dbReference>
<evidence type="ECO:0000256" key="6">
    <source>
        <dbReference type="PIRNR" id="PIRNR000139"/>
    </source>
</evidence>
<evidence type="ECO:0000313" key="9">
    <source>
        <dbReference type="Proteomes" id="UP000004221"/>
    </source>
</evidence>
<dbReference type="PANTHER" id="PTHR32479:SF17">
    <property type="entry name" value="GLYCOLATE OXIDASE IRON-SULFUR SUBUNIT"/>
    <property type="match status" value="1"/>
</dbReference>
<keyword evidence="5 6" id="KW-0411">Iron-sulfur</keyword>
<dbReference type="EC" id="1.1.99.14" evidence="6"/>
<keyword evidence="6" id="KW-0813">Transport</keyword>
<evidence type="ECO:0000313" key="8">
    <source>
        <dbReference type="EMBL" id="CCF85334.1"/>
    </source>
</evidence>
<comment type="function">
    <text evidence="6">Component of a complex that catalyzes the oxidation of glycolate to glyoxylate.</text>
</comment>
<dbReference type="PROSITE" id="PS51379">
    <property type="entry name" value="4FE4S_FER_2"/>
    <property type="match status" value="1"/>
</dbReference>
<comment type="caution">
    <text evidence="8">The sequence shown here is derived from an EMBL/GenBank/DDBJ whole genome shotgun (WGS) entry which is preliminary data.</text>
</comment>
<evidence type="ECO:0000256" key="2">
    <source>
        <dbReference type="ARBA" id="ARBA00022723"/>
    </source>
</evidence>
<dbReference type="InterPro" id="IPR017900">
    <property type="entry name" value="4Fe4S_Fe_S_CS"/>
</dbReference>
<organism evidence="8 9">
    <name type="scientific">Nitrolancea hollandica Lb</name>
    <dbReference type="NCBI Taxonomy" id="1129897"/>
    <lineage>
        <taxon>Bacteria</taxon>
        <taxon>Pseudomonadati</taxon>
        <taxon>Thermomicrobiota</taxon>
        <taxon>Thermomicrobia</taxon>
        <taxon>Sphaerobacterales</taxon>
        <taxon>Sphaerobacterineae</taxon>
        <taxon>Sphaerobacteraceae</taxon>
        <taxon>Nitrolancea</taxon>
    </lineage>
</organism>
<accession>I4EKX2</accession>
<dbReference type="PIRSF" id="PIRSF000139">
    <property type="entry name" value="Glc_ox_4Fe-4S"/>
    <property type="match status" value="1"/>
</dbReference>
<dbReference type="Pfam" id="PF02754">
    <property type="entry name" value="CCG"/>
    <property type="match status" value="2"/>
</dbReference>
<comment type="catalytic activity">
    <reaction evidence="6">
        <text>(R)-lactate + A = pyruvate + AH2</text>
        <dbReference type="Rhea" id="RHEA:15089"/>
        <dbReference type="ChEBI" id="CHEBI:13193"/>
        <dbReference type="ChEBI" id="CHEBI:15361"/>
        <dbReference type="ChEBI" id="CHEBI:16004"/>
        <dbReference type="ChEBI" id="CHEBI:17499"/>
    </reaction>
</comment>
<dbReference type="PANTHER" id="PTHR32479">
    <property type="entry name" value="GLYCOLATE OXIDASE IRON-SULFUR SUBUNIT"/>
    <property type="match status" value="1"/>
</dbReference>
<dbReference type="Proteomes" id="UP000004221">
    <property type="component" value="Unassembled WGS sequence"/>
</dbReference>
<keyword evidence="9" id="KW-1185">Reference proteome</keyword>
<dbReference type="InterPro" id="IPR017896">
    <property type="entry name" value="4Fe4S_Fe-S-bd"/>
</dbReference>
<sequence length="398" mass="43532">MTGRERSSPRGRIWLMKSVNEGNLDLLDPVFEEEMSLCLNCRACEAVCPSGVKYGEILEASRAQIETHRAASPRAKLIRAFAFNVVFSDIRRFRLLSHGLRLYQRTGLRSLVQRSGVLRLLKLEEAEKMMPELSDRFVVGNGTTIPAQGEWRGRVALFVGCVMSTAYADVHRSTARVLARNGFDVSIISGQQCCGALHVHAGEPTGGRRLARKNIDAFENPYIDAIIINAAGCGAALKEYGHLLKDDPAYAARAAAFSAKVKDAIEFLADRGLSAKPGPLPMTVTYQEPCHLAHAQRITKQPRALLRAIPELKLVEMPESSLCCGSAGIYNLLQPNMASQLLNRKLDNALSTPATAIVSANPGCMLQLSAGLKARGHAWQVIHLMDLLDRAYEAADRS</sequence>
<keyword evidence="3" id="KW-0677">Repeat</keyword>
<evidence type="ECO:0000256" key="1">
    <source>
        <dbReference type="ARBA" id="ARBA00022485"/>
    </source>
</evidence>
<evidence type="ECO:0000256" key="4">
    <source>
        <dbReference type="ARBA" id="ARBA00023004"/>
    </source>
</evidence>
<comment type="catalytic activity">
    <reaction evidence="6">
        <text>glycolate + A = glyoxylate + AH2</text>
        <dbReference type="Rhea" id="RHEA:21264"/>
        <dbReference type="ChEBI" id="CHEBI:13193"/>
        <dbReference type="ChEBI" id="CHEBI:17499"/>
        <dbReference type="ChEBI" id="CHEBI:29805"/>
        <dbReference type="ChEBI" id="CHEBI:36655"/>
        <dbReference type="EC" id="1.1.99.14"/>
    </reaction>
</comment>
<comment type="cofactor">
    <cofactor evidence="6">
        <name>[4Fe-4S] cluster</name>
        <dbReference type="ChEBI" id="CHEBI:49883"/>
    </cofactor>
    <text evidence="6">Binds 2 [4Fe-4S] clusters.</text>
</comment>
<evidence type="ECO:0000256" key="5">
    <source>
        <dbReference type="ARBA" id="ARBA00023014"/>
    </source>
</evidence>
<dbReference type="InterPro" id="IPR012257">
    <property type="entry name" value="Glc_ox_4Fe-4S"/>
</dbReference>
<keyword evidence="4 6" id="KW-0408">Iron</keyword>
<name>I4EKX2_9BACT</name>
<dbReference type="GO" id="GO:0051539">
    <property type="term" value="F:4 iron, 4 sulfur cluster binding"/>
    <property type="evidence" value="ECO:0007669"/>
    <property type="project" value="UniProtKB-UniRule"/>
</dbReference>
<dbReference type="AlphaFoldDB" id="I4EKX2"/>
<keyword evidence="1 6" id="KW-0004">4Fe-4S</keyword>
<dbReference type="PROSITE" id="PS00198">
    <property type="entry name" value="4FE4S_FER_1"/>
    <property type="match status" value="1"/>
</dbReference>
<evidence type="ECO:0000259" key="7">
    <source>
        <dbReference type="PROSITE" id="PS51379"/>
    </source>
</evidence>
<dbReference type="SUPFAM" id="SSF46548">
    <property type="entry name" value="alpha-helical ferredoxin"/>
    <property type="match status" value="1"/>
</dbReference>
<feature type="domain" description="4Fe-4S ferredoxin-type" evidence="7">
    <location>
        <begin position="27"/>
        <end position="52"/>
    </location>
</feature>
<gene>
    <name evidence="8" type="primary">glcF</name>
    <name evidence="8" type="ORF">NITHO_4860002</name>
</gene>
<dbReference type="InterPro" id="IPR009051">
    <property type="entry name" value="Helical_ferredxn"/>
</dbReference>
<protein>
    <recommendedName>
        <fullName evidence="6">Glycolate oxidase iron-sulfur subunit</fullName>
        <ecNumber evidence="6">1.1.99.14</ecNumber>
    </recommendedName>
</protein>
<dbReference type="GO" id="GO:0047809">
    <property type="term" value="F:D-lactate dehydrogenase activity"/>
    <property type="evidence" value="ECO:0007669"/>
    <property type="project" value="RHEA"/>
</dbReference>